<organism evidence="1 2">
    <name type="scientific">Helicobacter hepaticus (strain ATCC 51449 / 3B1)</name>
    <dbReference type="NCBI Taxonomy" id="235279"/>
    <lineage>
        <taxon>Bacteria</taxon>
        <taxon>Pseudomonadati</taxon>
        <taxon>Campylobacterota</taxon>
        <taxon>Epsilonproteobacteria</taxon>
        <taxon>Campylobacterales</taxon>
        <taxon>Helicobacteraceae</taxon>
        <taxon>Helicobacter</taxon>
    </lineage>
</organism>
<proteinExistence type="predicted"/>
<protein>
    <recommendedName>
        <fullName evidence="3">Prokaryotic metallothionein family protein</fullName>
    </recommendedName>
</protein>
<name>Q7VG39_HELHP</name>
<dbReference type="InterPro" id="IPR049708">
    <property type="entry name" value="PP0621-like"/>
</dbReference>
<dbReference type="HOGENOM" id="CLU_168222_2_1_7"/>
<reference evidence="1 2" key="1">
    <citation type="journal article" date="2003" name="Proc. Natl. Acad. Sci. U.S.A.">
        <title>The complete genome sequence of the carcinogenic bacterium Helicobacter hepaticus.</title>
        <authorList>
            <person name="Suerbaum S."/>
            <person name="Josenhans C."/>
            <person name="Sterzenbach T."/>
            <person name="Drescher B."/>
            <person name="Brandt P."/>
            <person name="Bell M."/>
            <person name="Droege M."/>
            <person name="Fartmann B."/>
            <person name="Fischer H.-P."/>
            <person name="Ge Z."/>
            <person name="Hoerster A."/>
            <person name="Holland R."/>
            <person name="Klein K."/>
            <person name="Koenig J."/>
            <person name="Macko L."/>
            <person name="Mendz G.L."/>
            <person name="Nyakatura G."/>
            <person name="Schauer D.B."/>
            <person name="Shen Z."/>
            <person name="Weber J."/>
            <person name="Frosch M."/>
            <person name="Fox J.G."/>
        </authorList>
    </citation>
    <scope>NUCLEOTIDE SEQUENCE [LARGE SCALE GENOMIC DNA]</scope>
    <source>
        <strain evidence="2">ATCC 51449 / 3B1</strain>
    </source>
</reference>
<keyword evidence="2" id="KW-1185">Reference proteome</keyword>
<accession>Q7VG39</accession>
<dbReference type="KEGG" id="hhe:HH_1485"/>
<evidence type="ECO:0000313" key="2">
    <source>
        <dbReference type="Proteomes" id="UP000002495"/>
    </source>
</evidence>
<dbReference type="STRING" id="235279.HH_1485"/>
<sequence length="73" mass="8497">MKFLLIIITLALLVYILIRPILKNNKPRKKPKDESIEEMQECAYCGVYTSANEAFLSQGKYYCSKECMQKDTQ</sequence>
<evidence type="ECO:0000313" key="1">
    <source>
        <dbReference type="EMBL" id="AAP78082.1"/>
    </source>
</evidence>
<evidence type="ECO:0008006" key="3">
    <source>
        <dbReference type="Google" id="ProtNLM"/>
    </source>
</evidence>
<dbReference type="EMBL" id="AE017125">
    <property type="protein sequence ID" value="AAP78082.1"/>
    <property type="molecule type" value="Genomic_DNA"/>
</dbReference>
<gene>
    <name evidence="1" type="ordered locus">HH_1485</name>
</gene>
<dbReference type="AlphaFoldDB" id="Q7VG39"/>
<dbReference type="NCBIfam" id="NF041023">
    <property type="entry name" value="PP0621_fam"/>
    <property type="match status" value="1"/>
</dbReference>
<dbReference type="Proteomes" id="UP000002495">
    <property type="component" value="Chromosome"/>
</dbReference>
<dbReference type="eggNOG" id="ENOG5033BBV">
    <property type="taxonomic scope" value="Bacteria"/>
</dbReference>
<dbReference type="OrthoDB" id="5356091at2"/>
<dbReference type="RefSeq" id="WP_011116325.1">
    <property type="nucleotide sequence ID" value="NC_004917.1"/>
</dbReference>